<dbReference type="CDD" id="cd03442">
    <property type="entry name" value="BFIT_BACH"/>
    <property type="match status" value="1"/>
</dbReference>
<dbReference type="PROSITE" id="PS51770">
    <property type="entry name" value="HOTDOG_ACOT"/>
    <property type="match status" value="1"/>
</dbReference>
<evidence type="ECO:0000256" key="3">
    <source>
        <dbReference type="PROSITE-ProRule" id="PRU01106"/>
    </source>
</evidence>
<feature type="domain" description="HotDog ACOT-type" evidence="4">
    <location>
        <begin position="4"/>
        <end position="116"/>
    </location>
</feature>
<dbReference type="OrthoDB" id="9791628at2"/>
<dbReference type="STRING" id="1423777.FD46_GL000616"/>
<dbReference type="InterPro" id="IPR040170">
    <property type="entry name" value="Cytosol_ACT"/>
</dbReference>
<comment type="caution">
    <text evidence="5">The sequence shown here is derived from an EMBL/GenBank/DDBJ whole genome shotgun (WGS) entry which is preliminary data.</text>
</comment>
<reference evidence="5 6" key="1">
    <citation type="journal article" date="2015" name="Genome Announc.">
        <title>Expanding the biotechnology potential of lactobacilli through comparative genomics of 213 strains and associated genera.</title>
        <authorList>
            <person name="Sun Z."/>
            <person name="Harris H.M."/>
            <person name="McCann A."/>
            <person name="Guo C."/>
            <person name="Argimon S."/>
            <person name="Zhang W."/>
            <person name="Yang X."/>
            <person name="Jeffery I.B."/>
            <person name="Cooney J.C."/>
            <person name="Kagawa T.F."/>
            <person name="Liu W."/>
            <person name="Song Y."/>
            <person name="Salvetti E."/>
            <person name="Wrobel A."/>
            <person name="Rasinkangas P."/>
            <person name="Parkhill J."/>
            <person name="Rea M.C."/>
            <person name="O'Sullivan O."/>
            <person name="Ritari J."/>
            <person name="Douillard F.P."/>
            <person name="Paul Ross R."/>
            <person name="Yang R."/>
            <person name="Briner A.E."/>
            <person name="Felis G.E."/>
            <person name="de Vos W.M."/>
            <person name="Barrangou R."/>
            <person name="Klaenhammer T.R."/>
            <person name="Caufield P.W."/>
            <person name="Cui Y."/>
            <person name="Zhang H."/>
            <person name="O'Toole P.W."/>
        </authorList>
    </citation>
    <scope>NUCLEOTIDE SEQUENCE [LARGE SCALE GENOMIC DNA]</scope>
    <source>
        <strain evidence="5 6">DSM 19972</strain>
    </source>
</reference>
<dbReference type="EMBL" id="AZEH01000020">
    <property type="protein sequence ID" value="KRL05857.1"/>
    <property type="molecule type" value="Genomic_DNA"/>
</dbReference>
<dbReference type="PANTHER" id="PTHR11049">
    <property type="entry name" value="ACYL COENZYME A THIOESTER HYDROLASE"/>
    <property type="match status" value="1"/>
</dbReference>
<dbReference type="Pfam" id="PF03061">
    <property type="entry name" value="4HBT"/>
    <property type="match status" value="1"/>
</dbReference>
<dbReference type="PATRIC" id="fig|1423777.3.peg.636"/>
<keyword evidence="6" id="KW-1185">Reference proteome</keyword>
<dbReference type="Gene3D" id="3.10.129.10">
    <property type="entry name" value="Hotdog Thioesterase"/>
    <property type="match status" value="1"/>
</dbReference>
<dbReference type="InterPro" id="IPR029069">
    <property type="entry name" value="HotDog_dom_sf"/>
</dbReference>
<organism evidence="5 6">
    <name type="scientific">Liquorilactobacillus oeni DSM 19972</name>
    <dbReference type="NCBI Taxonomy" id="1423777"/>
    <lineage>
        <taxon>Bacteria</taxon>
        <taxon>Bacillati</taxon>
        <taxon>Bacillota</taxon>
        <taxon>Bacilli</taxon>
        <taxon>Lactobacillales</taxon>
        <taxon>Lactobacillaceae</taxon>
        <taxon>Liquorilactobacillus</taxon>
    </lineage>
</organism>
<dbReference type="GO" id="GO:0006637">
    <property type="term" value="P:acyl-CoA metabolic process"/>
    <property type="evidence" value="ECO:0007669"/>
    <property type="project" value="TreeGrafter"/>
</dbReference>
<accession>A0A0R1MD83</accession>
<name>A0A0R1MD83_9LACO</name>
<keyword evidence="2 3" id="KW-0378">Hydrolase</keyword>
<evidence type="ECO:0000313" key="5">
    <source>
        <dbReference type="EMBL" id="KRL05857.1"/>
    </source>
</evidence>
<dbReference type="GO" id="GO:0009062">
    <property type="term" value="P:fatty acid catabolic process"/>
    <property type="evidence" value="ECO:0007669"/>
    <property type="project" value="TreeGrafter"/>
</dbReference>
<comment type="similarity">
    <text evidence="1">Belongs to the acyl coenzyme A hydrolase family.</text>
</comment>
<dbReference type="AlphaFoldDB" id="A0A0R1MD83"/>
<dbReference type="GO" id="GO:0052816">
    <property type="term" value="F:long-chain fatty acyl-CoA hydrolase activity"/>
    <property type="evidence" value="ECO:0007669"/>
    <property type="project" value="TreeGrafter"/>
</dbReference>
<dbReference type="InterPro" id="IPR006683">
    <property type="entry name" value="Thioestr_dom"/>
</dbReference>
<dbReference type="PANTHER" id="PTHR11049:SF24">
    <property type="entry name" value="CYTOSOLIC ACYL COENZYME A THIOESTER HYDROLASE"/>
    <property type="match status" value="1"/>
</dbReference>
<gene>
    <name evidence="5" type="ORF">FD46_GL000616</name>
</gene>
<sequence>MKCKQTLAITSHRVMSSDLNEHETVYGGKLLEMLDGSASISASRLCRTQTATAAVDQFNFIAPFQLNDSFCIESYVSGVGKRSLEVFAKIVGEHLTTGKRFLGATAFLTFVVLKHDVKLPEIVPNTPEEIMICQGYSKRQIFRKQQLKEKAFDQKISTLPRWAEK</sequence>
<dbReference type="RefSeq" id="WP_057895583.1">
    <property type="nucleotide sequence ID" value="NZ_AZEH01000020.1"/>
</dbReference>
<evidence type="ECO:0000256" key="1">
    <source>
        <dbReference type="ARBA" id="ARBA00010458"/>
    </source>
</evidence>
<protein>
    <submittedName>
        <fullName evidence="5">Acyl-CoA hydrolase</fullName>
    </submittedName>
</protein>
<dbReference type="SUPFAM" id="SSF54637">
    <property type="entry name" value="Thioesterase/thiol ester dehydrase-isomerase"/>
    <property type="match status" value="1"/>
</dbReference>
<evidence type="ECO:0000256" key="2">
    <source>
        <dbReference type="ARBA" id="ARBA00022801"/>
    </source>
</evidence>
<evidence type="ECO:0000313" key="6">
    <source>
        <dbReference type="Proteomes" id="UP000051686"/>
    </source>
</evidence>
<dbReference type="GO" id="GO:0005829">
    <property type="term" value="C:cytosol"/>
    <property type="evidence" value="ECO:0007669"/>
    <property type="project" value="TreeGrafter"/>
</dbReference>
<dbReference type="InterPro" id="IPR033120">
    <property type="entry name" value="HOTDOG_ACOT"/>
</dbReference>
<proteinExistence type="inferred from homology"/>
<dbReference type="Proteomes" id="UP000051686">
    <property type="component" value="Unassembled WGS sequence"/>
</dbReference>
<evidence type="ECO:0000259" key="4">
    <source>
        <dbReference type="PROSITE" id="PS51770"/>
    </source>
</evidence>